<sequence length="192" mass="21484">MAVLKYHAILFEPCFEYAPRSFCQGSWQRRDDLSTMVGQTRELFHKSTSHELVYYVGTYKCIALPGLSGDAFKELSRTIQAGIIDATLPPDEISPESTTTVVRSLYEMGFLGIQCLGLQCVGFNRVLYDAVHPPEQQETQEASASRNQRRSSSATKRKDKTGCGDESRSKRVRVKVESEEEGVEFDELGSDA</sequence>
<protein>
    <recommendedName>
        <fullName evidence="2">DUF6697 domain-containing protein</fullName>
    </recommendedName>
</protein>
<feature type="compositionally biased region" description="Acidic residues" evidence="1">
    <location>
        <begin position="178"/>
        <end position="192"/>
    </location>
</feature>
<proteinExistence type="predicted"/>
<evidence type="ECO:0000313" key="3">
    <source>
        <dbReference type="EMBL" id="KDQ49372.1"/>
    </source>
</evidence>
<reference evidence="4" key="1">
    <citation type="journal article" date="2014" name="Proc. Natl. Acad. Sci. U.S.A.">
        <title>Extensive sampling of basidiomycete genomes demonstrates inadequacy of the white-rot/brown-rot paradigm for wood decay fungi.</title>
        <authorList>
            <person name="Riley R."/>
            <person name="Salamov A.A."/>
            <person name="Brown D.W."/>
            <person name="Nagy L.G."/>
            <person name="Floudas D."/>
            <person name="Held B.W."/>
            <person name="Levasseur A."/>
            <person name="Lombard V."/>
            <person name="Morin E."/>
            <person name="Otillar R."/>
            <person name="Lindquist E.A."/>
            <person name="Sun H."/>
            <person name="LaButti K.M."/>
            <person name="Schmutz J."/>
            <person name="Jabbour D."/>
            <person name="Luo H."/>
            <person name="Baker S.E."/>
            <person name="Pisabarro A.G."/>
            <person name="Walton J.D."/>
            <person name="Blanchette R.A."/>
            <person name="Henrissat B."/>
            <person name="Martin F."/>
            <person name="Cullen D."/>
            <person name="Hibbett D.S."/>
            <person name="Grigoriev I.V."/>
        </authorList>
    </citation>
    <scope>NUCLEOTIDE SEQUENCE [LARGE SCALE GENOMIC DNA]</scope>
    <source>
        <strain evidence="4">MUCL 33604</strain>
    </source>
</reference>
<dbReference type="InParanoid" id="A0A067PED7"/>
<keyword evidence="4" id="KW-1185">Reference proteome</keyword>
<dbReference type="AlphaFoldDB" id="A0A067PED7"/>
<feature type="region of interest" description="Disordered" evidence="1">
    <location>
        <begin position="134"/>
        <end position="192"/>
    </location>
</feature>
<evidence type="ECO:0000259" key="2">
    <source>
        <dbReference type="Pfam" id="PF20411"/>
    </source>
</evidence>
<gene>
    <name evidence="3" type="ORF">JAAARDRAFT_644582</name>
</gene>
<organism evidence="3 4">
    <name type="scientific">Jaapia argillacea MUCL 33604</name>
    <dbReference type="NCBI Taxonomy" id="933084"/>
    <lineage>
        <taxon>Eukaryota</taxon>
        <taxon>Fungi</taxon>
        <taxon>Dikarya</taxon>
        <taxon>Basidiomycota</taxon>
        <taxon>Agaricomycotina</taxon>
        <taxon>Agaricomycetes</taxon>
        <taxon>Agaricomycetidae</taxon>
        <taxon>Jaapiales</taxon>
        <taxon>Jaapiaceae</taxon>
        <taxon>Jaapia</taxon>
    </lineage>
</organism>
<dbReference type="InterPro" id="IPR046520">
    <property type="entry name" value="DUF6697"/>
</dbReference>
<dbReference type="Pfam" id="PF20411">
    <property type="entry name" value="DUF6697"/>
    <property type="match status" value="1"/>
</dbReference>
<evidence type="ECO:0000313" key="4">
    <source>
        <dbReference type="Proteomes" id="UP000027265"/>
    </source>
</evidence>
<feature type="compositionally biased region" description="Low complexity" evidence="1">
    <location>
        <begin position="142"/>
        <end position="154"/>
    </location>
</feature>
<feature type="compositionally biased region" description="Basic and acidic residues" evidence="1">
    <location>
        <begin position="160"/>
        <end position="177"/>
    </location>
</feature>
<evidence type="ECO:0000256" key="1">
    <source>
        <dbReference type="SAM" id="MobiDB-lite"/>
    </source>
</evidence>
<dbReference type="HOGENOM" id="CLU_1415364_0_0_1"/>
<dbReference type="OrthoDB" id="3060478at2759"/>
<feature type="domain" description="DUF6697" evidence="2">
    <location>
        <begin position="38"/>
        <end position="131"/>
    </location>
</feature>
<accession>A0A067PED7</accession>
<dbReference type="Proteomes" id="UP000027265">
    <property type="component" value="Unassembled WGS sequence"/>
</dbReference>
<dbReference type="EMBL" id="KL197787">
    <property type="protein sequence ID" value="KDQ49372.1"/>
    <property type="molecule type" value="Genomic_DNA"/>
</dbReference>
<name>A0A067PED7_9AGAM</name>